<dbReference type="OMA" id="RSEKYNM"/>
<reference evidence="1" key="2">
    <citation type="submission" date="2025-09" db="UniProtKB">
        <authorList>
            <consortium name="Ensembl"/>
        </authorList>
    </citation>
    <scope>IDENTIFICATION</scope>
</reference>
<dbReference type="GO" id="GO:0005634">
    <property type="term" value="C:nucleus"/>
    <property type="evidence" value="ECO:0007669"/>
    <property type="project" value="TreeGrafter"/>
</dbReference>
<dbReference type="GO" id="GO:0035197">
    <property type="term" value="F:siRNA binding"/>
    <property type="evidence" value="ECO:0007669"/>
    <property type="project" value="TreeGrafter"/>
</dbReference>
<dbReference type="InterPro" id="IPR048263">
    <property type="entry name" value="Arb2"/>
</dbReference>
<dbReference type="AlphaFoldDB" id="A0A8C6XD96"/>
<organism evidence="1 2">
    <name type="scientific">Naja naja</name>
    <name type="common">Indian cobra</name>
    <dbReference type="NCBI Taxonomy" id="35670"/>
    <lineage>
        <taxon>Eukaryota</taxon>
        <taxon>Metazoa</taxon>
        <taxon>Chordata</taxon>
        <taxon>Craniata</taxon>
        <taxon>Vertebrata</taxon>
        <taxon>Euteleostomi</taxon>
        <taxon>Lepidosauria</taxon>
        <taxon>Squamata</taxon>
        <taxon>Bifurcata</taxon>
        <taxon>Unidentata</taxon>
        <taxon>Episquamata</taxon>
        <taxon>Toxicofera</taxon>
        <taxon>Serpentes</taxon>
        <taxon>Colubroidea</taxon>
        <taxon>Elapidae</taxon>
        <taxon>Elapinae</taxon>
        <taxon>Naja</taxon>
    </lineage>
</organism>
<reference evidence="1" key="1">
    <citation type="submission" date="2025-08" db="UniProtKB">
        <authorList>
            <consortium name="Ensembl"/>
        </authorList>
    </citation>
    <scope>IDENTIFICATION</scope>
</reference>
<dbReference type="GeneTree" id="ENSGT00530000063907"/>
<dbReference type="Proteomes" id="UP000694559">
    <property type="component" value="Unplaced"/>
</dbReference>
<dbReference type="PANTHER" id="PTHR21357">
    <property type="entry name" value="FAM172 FAMILY PROTEIN HOMOLOG CG10038"/>
    <property type="match status" value="1"/>
</dbReference>
<evidence type="ECO:0000313" key="1">
    <source>
        <dbReference type="Ensembl" id="ENSNNAP00000012707.1"/>
    </source>
</evidence>
<proteinExistence type="predicted"/>
<name>A0A8C6XD96_NAJNA</name>
<dbReference type="PANTHER" id="PTHR21357:SF2">
    <property type="entry name" value="PROTEIN FAM172B-RELATED"/>
    <property type="match status" value="1"/>
</dbReference>
<keyword evidence="2" id="KW-1185">Reference proteome</keyword>
<dbReference type="GO" id="GO:0031048">
    <property type="term" value="P:regulatory ncRNA-mediated heterochromatin formation"/>
    <property type="evidence" value="ECO:0007669"/>
    <property type="project" value="TreeGrafter"/>
</dbReference>
<dbReference type="Ensembl" id="ENSNNAT00000013298.1">
    <property type="protein sequence ID" value="ENSNNAP00000012707.1"/>
    <property type="gene ID" value="ENSNNAG00000008570.1"/>
</dbReference>
<sequence length="132" mass="15311">LMQRTLEVMNKVYAVVLIDSKHHMKHQTQGNSEVQTWIWKHCQEWVLNSKPIDKSVGYLGKTDCPIVSTRSEKYNMAPSSSLQSIFKYLKNALKGTKDNFSRSPIATRSKNSMKKKLRIYVFHSFLSEKNCI</sequence>
<evidence type="ECO:0000313" key="2">
    <source>
        <dbReference type="Proteomes" id="UP000694559"/>
    </source>
</evidence>
<dbReference type="OrthoDB" id="421951at2759"/>
<accession>A0A8C6XD96</accession>
<protein>
    <submittedName>
        <fullName evidence="1">Uncharacterized protein</fullName>
    </submittedName>
</protein>